<feature type="region of interest" description="Disordered" evidence="1">
    <location>
        <begin position="639"/>
        <end position="689"/>
    </location>
</feature>
<dbReference type="PANTHER" id="PTHR11952:SF14">
    <property type="entry name" value="UTP--GLUCOSE-1-PHOSPHATE URIDYLYLTRANSFERASE 3, CHLOROPLASTIC"/>
    <property type="match status" value="1"/>
</dbReference>
<evidence type="ECO:0000313" key="4">
    <source>
        <dbReference type="Proteomes" id="UP001465755"/>
    </source>
</evidence>
<dbReference type="SUPFAM" id="SSF53448">
    <property type="entry name" value="Nucleotide-diphospho-sugar transferases"/>
    <property type="match status" value="1"/>
</dbReference>
<comment type="caution">
    <text evidence="3">The sequence shown here is derived from an EMBL/GenBank/DDBJ whole genome shotgun (WGS) entry which is preliminary data.</text>
</comment>
<reference evidence="3 4" key="1">
    <citation type="journal article" date="2024" name="Nat. Commun.">
        <title>Phylogenomics reveals the evolutionary origins of lichenization in chlorophyte algae.</title>
        <authorList>
            <person name="Puginier C."/>
            <person name="Libourel C."/>
            <person name="Otte J."/>
            <person name="Skaloud P."/>
            <person name="Haon M."/>
            <person name="Grisel S."/>
            <person name="Petersen M."/>
            <person name="Berrin J.G."/>
            <person name="Delaux P.M."/>
            <person name="Dal Grande F."/>
            <person name="Keller J."/>
        </authorList>
    </citation>
    <scope>NUCLEOTIDE SEQUENCE [LARGE SCALE GENOMIC DNA]</scope>
    <source>
        <strain evidence="3 4">SAG 2036</strain>
    </source>
</reference>
<name>A0AAW1NWQ7_9CHLO</name>
<sequence>MPDRTTCAKITSLQQDPCVAASLKRTGLAGLLEELTEPQVLSVLSLLAMGQEHVLQSSLSSGGLAPLCALLDQLAHVETFYDSIGGLLGYQRQCLQLLIANAAQPAEMQGSDSQQQAQATAQVQYHMPQGLDLASYHSRQAAVQAVATGLDALPYLAEIYPLGGAGDRLGLQCPESGECMPAAVLPYCGRTMLEALMRDLQAREFLYYKLFGRQYVTPVVVMTSDAKNNHARMLALFKAHNWFGRGEGAFKLFKQPLVPVLRADNGQWIVPNELQPLLKPGGHGALWKLMHDTNTFGWLAERKCQAAIVRQISNPMAGTDATLLGLAGAGYADGRSFGFAACERAVGAAEGINLVQERRTQQPGSEAPEHTYNVTNVEYTEFEKLGISDECAEGSGYSRFPANTNVLYVGLRAAALAVKAGIAAGGGAALPGMIFNGKKQVSYTDAASGEQHSVRAGRLECTMQNLVDSLGQRFQGPVPAERHAELNTFVVFNRRRKVTSSAKRRRVPGSTHLAQTPDGSFLDLQRNAADLLQRCGFRCVPEVGEVQQYLETGPGFIFLFHPALGPLWDVISQKIRGGSLAPRSELVLEVAEAAVTDLCVDGSLVVTADCPLGQVEAASAAGASASALQPVQSQLSRQGGSQLRVLAPSGPGKENRTASWKGGFKSGKPGALDKAQVQPQQQAGAEAGERLRFSSRCGRVRLTGVVVRNRGIDWEHPDNVYWRHQVHRHESVNIRLHGQSEFEASHVVIEGAHTFEVPDGYRMVVTSGPYGGLRRMLHPLVSRRPTWEWGYSMGPKGDIHAAVREAATVAVFQPPMAQEAEPFSYVI</sequence>
<evidence type="ECO:0000259" key="2">
    <source>
        <dbReference type="Pfam" id="PF25441"/>
    </source>
</evidence>
<dbReference type="InterPro" id="IPR039741">
    <property type="entry name" value="UDP-sugar_pyrophosphorylase"/>
</dbReference>
<feature type="compositionally biased region" description="Low complexity" evidence="1">
    <location>
        <begin position="672"/>
        <end position="686"/>
    </location>
</feature>
<dbReference type="InterPro" id="IPR029044">
    <property type="entry name" value="Nucleotide-diphossugar_trans"/>
</dbReference>
<gene>
    <name evidence="3" type="ORF">WJX73_008251</name>
</gene>
<dbReference type="Pfam" id="PF25441">
    <property type="entry name" value="Hexapep_UGP3_C"/>
    <property type="match status" value="2"/>
</dbReference>
<dbReference type="Proteomes" id="UP001465755">
    <property type="component" value="Unassembled WGS sequence"/>
</dbReference>
<dbReference type="Gene3D" id="3.90.550.10">
    <property type="entry name" value="Spore Coat Polysaccharide Biosynthesis Protein SpsA, Chain A"/>
    <property type="match status" value="1"/>
</dbReference>
<organism evidence="3 4">
    <name type="scientific">Symbiochloris irregularis</name>
    <dbReference type="NCBI Taxonomy" id="706552"/>
    <lineage>
        <taxon>Eukaryota</taxon>
        <taxon>Viridiplantae</taxon>
        <taxon>Chlorophyta</taxon>
        <taxon>core chlorophytes</taxon>
        <taxon>Trebouxiophyceae</taxon>
        <taxon>Trebouxiales</taxon>
        <taxon>Trebouxiaceae</taxon>
        <taxon>Symbiochloris</taxon>
    </lineage>
</organism>
<evidence type="ECO:0000256" key="1">
    <source>
        <dbReference type="SAM" id="MobiDB-lite"/>
    </source>
</evidence>
<dbReference type="AlphaFoldDB" id="A0AAW1NWQ7"/>
<protein>
    <recommendedName>
        <fullName evidence="2">UGP3-like C-terminal hexapeptide repeats domain-containing protein</fullName>
    </recommendedName>
</protein>
<proteinExistence type="predicted"/>
<accession>A0AAW1NWQ7</accession>
<dbReference type="EMBL" id="JALJOQ010000074">
    <property type="protein sequence ID" value="KAK9801940.1"/>
    <property type="molecule type" value="Genomic_DNA"/>
</dbReference>
<feature type="domain" description="UGP3-like C-terminal hexapeptide repeats" evidence="2">
    <location>
        <begin position="684"/>
        <end position="801"/>
    </location>
</feature>
<dbReference type="PANTHER" id="PTHR11952">
    <property type="entry name" value="UDP- GLUCOSE PYROPHOSPHORYLASE"/>
    <property type="match status" value="1"/>
</dbReference>
<feature type="domain" description="UGP3-like C-terminal hexapeptide repeats" evidence="2">
    <location>
        <begin position="575"/>
        <end position="618"/>
    </location>
</feature>
<evidence type="ECO:0000313" key="3">
    <source>
        <dbReference type="EMBL" id="KAK9801940.1"/>
    </source>
</evidence>
<dbReference type="GO" id="GO:0006048">
    <property type="term" value="P:UDP-N-acetylglucosamine biosynthetic process"/>
    <property type="evidence" value="ECO:0007669"/>
    <property type="project" value="TreeGrafter"/>
</dbReference>
<keyword evidence="4" id="KW-1185">Reference proteome</keyword>
<dbReference type="GO" id="GO:0003977">
    <property type="term" value="F:UDP-N-acetylglucosamine diphosphorylase activity"/>
    <property type="evidence" value="ECO:0007669"/>
    <property type="project" value="TreeGrafter"/>
</dbReference>
<dbReference type="InterPro" id="IPR057388">
    <property type="entry name" value="Hexapep_UGP3_C"/>
</dbReference>